<keyword evidence="2" id="KW-1185">Reference proteome</keyword>
<comment type="caution">
    <text evidence="1">The sequence shown here is derived from an EMBL/GenBank/DDBJ whole genome shotgun (WGS) entry which is preliminary data.</text>
</comment>
<name>A0A5D4HCK3_9SPHI</name>
<evidence type="ECO:0000313" key="2">
    <source>
        <dbReference type="Proteomes" id="UP000322362"/>
    </source>
</evidence>
<proteinExistence type="predicted"/>
<organism evidence="1 2">
    <name type="scientific">Sphingobacterium phlebotomi</name>
    <dbReference type="NCBI Taxonomy" id="2605433"/>
    <lineage>
        <taxon>Bacteria</taxon>
        <taxon>Pseudomonadati</taxon>
        <taxon>Bacteroidota</taxon>
        <taxon>Sphingobacteriia</taxon>
        <taxon>Sphingobacteriales</taxon>
        <taxon>Sphingobacteriaceae</taxon>
        <taxon>Sphingobacterium</taxon>
    </lineage>
</organism>
<gene>
    <name evidence="1" type="ORF">FXV77_08530</name>
</gene>
<sequence length="75" mass="8578">MEEQRSVPLCKVELLQGVSTEKKDVYIPPKMESIVVELENNIAAGSITLKETNEEVQESWQVEDDIIKDIEIDLF</sequence>
<dbReference type="Proteomes" id="UP000322362">
    <property type="component" value="Unassembled WGS sequence"/>
</dbReference>
<dbReference type="AlphaFoldDB" id="A0A5D4HCK3"/>
<dbReference type="EMBL" id="VTAV01000004">
    <property type="protein sequence ID" value="TYR36540.1"/>
    <property type="molecule type" value="Genomic_DNA"/>
</dbReference>
<reference evidence="1 2" key="1">
    <citation type="submission" date="2019-08" db="EMBL/GenBank/DDBJ databases">
        <title>Phlebobacter frassis gen. nov. sp. nov., a new member of family Sphingobacteriaceae isolated from sand fly rearing media.</title>
        <authorList>
            <person name="Kakumanu M.L."/>
            <person name="Marayati B.F."/>
            <person name="Wada-Katsumata A."/>
            <person name="Wasserberg G."/>
            <person name="Schal C."/>
            <person name="Apperson C.S."/>
            <person name="Ponnusamy L."/>
        </authorList>
    </citation>
    <scope>NUCLEOTIDE SEQUENCE [LARGE SCALE GENOMIC DNA]</scope>
    <source>
        <strain evidence="1 2">SSI9</strain>
    </source>
</reference>
<dbReference type="RefSeq" id="WP_148918797.1">
    <property type="nucleotide sequence ID" value="NZ_VTAV01000004.1"/>
</dbReference>
<protein>
    <submittedName>
        <fullName evidence="1">Uncharacterized protein</fullName>
    </submittedName>
</protein>
<accession>A0A5D4HCK3</accession>
<evidence type="ECO:0000313" key="1">
    <source>
        <dbReference type="EMBL" id="TYR36540.1"/>
    </source>
</evidence>